<keyword evidence="10" id="KW-1185">Reference proteome</keyword>
<evidence type="ECO:0000256" key="5">
    <source>
        <dbReference type="ARBA" id="ARBA00023136"/>
    </source>
</evidence>
<dbReference type="InterPro" id="IPR008795">
    <property type="entry name" value="Prominin"/>
</dbReference>
<comment type="similarity">
    <text evidence="2">Belongs to the prominin family.</text>
</comment>
<dbReference type="AlphaFoldDB" id="F4NU99"/>
<dbReference type="InParanoid" id="F4NU99"/>
<gene>
    <name evidence="9" type="ORF">BATDEDRAFT_34283</name>
</gene>
<name>F4NU99_BATDJ</name>
<protein>
    <submittedName>
        <fullName evidence="9">Uncharacterized protein</fullName>
    </submittedName>
</protein>
<dbReference type="PANTHER" id="PTHR22730">
    <property type="entry name" value="PROMININ PROM PROTEIN"/>
    <property type="match status" value="1"/>
</dbReference>
<evidence type="ECO:0000313" key="9">
    <source>
        <dbReference type="EMBL" id="EGF84400.1"/>
    </source>
</evidence>
<keyword evidence="4 8" id="KW-1133">Transmembrane helix</keyword>
<dbReference type="Proteomes" id="UP000007241">
    <property type="component" value="Unassembled WGS sequence"/>
</dbReference>
<dbReference type="GeneID" id="18240384"/>
<dbReference type="PANTHER" id="PTHR22730:SF1">
    <property type="entry name" value="PROMININ-LIKE PROTEIN"/>
    <property type="match status" value="1"/>
</dbReference>
<keyword evidence="5 8" id="KW-0472">Membrane</keyword>
<comment type="subcellular location">
    <subcellularLocation>
        <location evidence="1">Membrane</location>
        <topology evidence="1">Multi-pass membrane protein</topology>
    </subcellularLocation>
</comment>
<feature type="region of interest" description="Disordered" evidence="7">
    <location>
        <begin position="897"/>
        <end position="918"/>
    </location>
</feature>
<proteinExistence type="inferred from homology"/>
<dbReference type="GO" id="GO:0016020">
    <property type="term" value="C:membrane"/>
    <property type="evidence" value="ECO:0007669"/>
    <property type="project" value="UniProtKB-SubCell"/>
</dbReference>
<keyword evidence="3 8" id="KW-0812">Transmembrane</keyword>
<accession>F4NU99</accession>
<evidence type="ECO:0000256" key="8">
    <source>
        <dbReference type="SAM" id="Phobius"/>
    </source>
</evidence>
<dbReference type="OrthoDB" id="2128185at2759"/>
<dbReference type="EMBL" id="GL882879">
    <property type="protein sequence ID" value="EGF84400.1"/>
    <property type="molecule type" value="Genomic_DNA"/>
</dbReference>
<feature type="transmembrane region" description="Helical" evidence="8">
    <location>
        <begin position="394"/>
        <end position="415"/>
    </location>
</feature>
<evidence type="ECO:0000256" key="6">
    <source>
        <dbReference type="ARBA" id="ARBA00023180"/>
    </source>
</evidence>
<feature type="transmembrane region" description="Helical" evidence="8">
    <location>
        <begin position="119"/>
        <end position="143"/>
    </location>
</feature>
<evidence type="ECO:0000256" key="7">
    <source>
        <dbReference type="SAM" id="MobiDB-lite"/>
    </source>
</evidence>
<evidence type="ECO:0000256" key="1">
    <source>
        <dbReference type="ARBA" id="ARBA00004141"/>
    </source>
</evidence>
<organism evidence="9 10">
    <name type="scientific">Batrachochytrium dendrobatidis (strain JAM81 / FGSC 10211)</name>
    <name type="common">Frog chytrid fungus</name>
    <dbReference type="NCBI Taxonomy" id="684364"/>
    <lineage>
        <taxon>Eukaryota</taxon>
        <taxon>Fungi</taxon>
        <taxon>Fungi incertae sedis</taxon>
        <taxon>Chytridiomycota</taxon>
        <taxon>Chytridiomycota incertae sedis</taxon>
        <taxon>Chytridiomycetes</taxon>
        <taxon>Rhizophydiales</taxon>
        <taxon>Rhizophydiales incertae sedis</taxon>
        <taxon>Batrachochytrium</taxon>
    </lineage>
</organism>
<dbReference type="RefSeq" id="XP_006675812.1">
    <property type="nucleotide sequence ID" value="XM_006675749.1"/>
</dbReference>
<evidence type="ECO:0000313" key="10">
    <source>
        <dbReference type="Proteomes" id="UP000007241"/>
    </source>
</evidence>
<dbReference type="HOGENOM" id="CLU_306282_0_0_1"/>
<feature type="transmembrane region" description="Helical" evidence="8">
    <location>
        <begin position="66"/>
        <end position="98"/>
    </location>
</feature>
<evidence type="ECO:0000256" key="2">
    <source>
        <dbReference type="ARBA" id="ARBA00006058"/>
    </source>
</evidence>
<evidence type="ECO:0000256" key="4">
    <source>
        <dbReference type="ARBA" id="ARBA00022989"/>
    </source>
</evidence>
<sequence length="967" mass="103830">MDNFPISLFSRAVTKVFSYTQPTGVLLTWTNLAKAIRLALRTSYSHVPVPNNFDISKVSYTSYTGYYLPFAILVALLILSLIFTTLTVCCECCCLTCCRRYVVRRRIQAPNAARRICNIASLVILVIIITGAAIGTFYAVGFFTTTLSTFKQTSLASLNDTNNLALTIVPVINHVFSDLKVMVNSSIDSVVASVHFDVLNTSVIPALIGLASGLESTQNTITALLLNSTVVDGTRNASLSISNSIVTTSMNISNLSTNLSSTVHPVNSYSWSLSTSVNSGNINTAAQNILSDASSSPSSGSVLNSLNNVPNLTTYALDIRTTANTVPNNVINLVNQGSTTFKGAAGPGLENARASIVSSLGGTVDGISAQIQWISTLLSGSMTTVTKYNGYVTIGLYVILSIYFLIFLIMSIGICCKSPRTMKGANLAFTPYYVILHILALVFVIVAVPLGDVCTVMYDGSPPYIQQVMAGSPTAGMINAALVAVPLCYQNQSFIDVAVKVGLLNGSMINVTQQASDKINSFNFSAVTSGWDISSSVDTSNNPTSKLTNVNSVDLSGFNITSLDDARQSSIPALKNNLVFLDNELVGLYNQASSATTASAIGSYLTFTPSSPAPSDSQAVACNNDFLVKISDIRSNIQRIVQTTGYLDNLNTSILLLENQIVSLNSTATTLLGFTRSLPRLYNLSIDSLQNFAGNATANLTIAIPLVKNNMISFAAAEQQYVTSSFPCYSVAEAYYSVQDGMCGGVLTTFDALWLTFSILAVGSFISIPIVILTANSLFPAKTGGLRGGSKKMVEAPAPKGVEQTREMEQSPYTAAPPDLGVFKLDERNDRIYPNPQNTTLLQPISLTPFEYNSLHEGDREPANSDPHIIGMISQPMANLAILLNQPRARIPSQVYSENHPHHASQAYSRDHSRQASISSPYIERQNSQRAASINHQGPIMSYDVVDEMSIESVILVSIRNDRNSNA</sequence>
<feature type="transmembrane region" description="Helical" evidence="8">
    <location>
        <begin position="427"/>
        <end position="448"/>
    </location>
</feature>
<feature type="transmembrane region" description="Helical" evidence="8">
    <location>
        <begin position="752"/>
        <end position="773"/>
    </location>
</feature>
<keyword evidence="6" id="KW-0325">Glycoprotein</keyword>
<reference evidence="9 10" key="1">
    <citation type="submission" date="2009-12" db="EMBL/GenBank/DDBJ databases">
        <title>The draft genome of Batrachochytrium dendrobatidis.</title>
        <authorList>
            <consortium name="US DOE Joint Genome Institute (JGI-PGF)"/>
            <person name="Kuo A."/>
            <person name="Salamov A."/>
            <person name="Schmutz J."/>
            <person name="Lucas S."/>
            <person name="Pitluck S."/>
            <person name="Rosenblum E."/>
            <person name="Stajich J."/>
            <person name="Eisen M."/>
            <person name="Grigoriev I.V."/>
        </authorList>
    </citation>
    <scope>NUCLEOTIDE SEQUENCE [LARGE SCALE GENOMIC DNA]</scope>
    <source>
        <strain evidence="10">JAM81 / FGSC 10211</strain>
    </source>
</reference>
<dbReference type="Pfam" id="PF05478">
    <property type="entry name" value="Prominin"/>
    <property type="match status" value="1"/>
</dbReference>
<dbReference type="OMA" id="INTIEMS"/>
<evidence type="ECO:0000256" key="3">
    <source>
        <dbReference type="ARBA" id="ARBA00022692"/>
    </source>
</evidence>